<dbReference type="SMART" id="SM00100">
    <property type="entry name" value="cNMP"/>
    <property type="match status" value="1"/>
</dbReference>
<sequence>MTRANMSEPLSNLNNAIRDMLLDCGLFDTLLPGDFFTVAGYFSITDIEKGETIFAEGDAGTFMCIIHQGTVSVQKLAGDGQQVEIAVLRRGRAFGEMAVLDGERRSASCIASTSCQLLNLGRDSLDKMLDDAPKIAAKIIRALAISLSKRLRMVDGQLLSQQV</sequence>
<accession>A0A3M3J7S3</accession>
<dbReference type="PROSITE" id="PS50042">
    <property type="entry name" value="CNMP_BINDING_3"/>
    <property type="match status" value="1"/>
</dbReference>
<dbReference type="EMBL" id="RBOV01000392">
    <property type="protein sequence ID" value="RMN06900.1"/>
    <property type="molecule type" value="Genomic_DNA"/>
</dbReference>
<dbReference type="GO" id="GO:0003700">
    <property type="term" value="F:DNA-binding transcription factor activity"/>
    <property type="evidence" value="ECO:0007669"/>
    <property type="project" value="TreeGrafter"/>
</dbReference>
<name>A0A3M3J7S3_9PSED</name>
<gene>
    <name evidence="2" type="ORF">ALQ65_04690</name>
</gene>
<evidence type="ECO:0000259" key="1">
    <source>
        <dbReference type="PROSITE" id="PS50042"/>
    </source>
</evidence>
<dbReference type="PANTHER" id="PTHR24567:SF74">
    <property type="entry name" value="HTH-TYPE TRANSCRIPTIONAL REGULATOR ARCR"/>
    <property type="match status" value="1"/>
</dbReference>
<dbReference type="AlphaFoldDB" id="A0A3M3J7S3"/>
<dbReference type="InterPro" id="IPR000595">
    <property type="entry name" value="cNMP-bd_dom"/>
</dbReference>
<dbReference type="GO" id="GO:0005829">
    <property type="term" value="C:cytosol"/>
    <property type="evidence" value="ECO:0007669"/>
    <property type="project" value="TreeGrafter"/>
</dbReference>
<protein>
    <submittedName>
        <fullName evidence="2">Cyclic nucleotide-binding protein</fullName>
    </submittedName>
</protein>
<organism evidence="2 3">
    <name type="scientific">Pseudomonas syringae pv. coriandricola</name>
    <dbReference type="NCBI Taxonomy" id="264453"/>
    <lineage>
        <taxon>Bacteria</taxon>
        <taxon>Pseudomonadati</taxon>
        <taxon>Pseudomonadota</taxon>
        <taxon>Gammaproteobacteria</taxon>
        <taxon>Pseudomonadales</taxon>
        <taxon>Pseudomonadaceae</taxon>
        <taxon>Pseudomonas</taxon>
    </lineage>
</organism>
<dbReference type="InterPro" id="IPR018490">
    <property type="entry name" value="cNMP-bd_dom_sf"/>
</dbReference>
<proteinExistence type="predicted"/>
<dbReference type="Pfam" id="PF00027">
    <property type="entry name" value="cNMP_binding"/>
    <property type="match status" value="1"/>
</dbReference>
<feature type="domain" description="Cyclic nucleotide-binding" evidence="1">
    <location>
        <begin position="26"/>
        <end position="146"/>
    </location>
</feature>
<dbReference type="CDD" id="cd00038">
    <property type="entry name" value="CAP_ED"/>
    <property type="match status" value="1"/>
</dbReference>
<evidence type="ECO:0000313" key="2">
    <source>
        <dbReference type="EMBL" id="RMN06900.1"/>
    </source>
</evidence>
<dbReference type="Gene3D" id="2.60.120.10">
    <property type="entry name" value="Jelly Rolls"/>
    <property type="match status" value="1"/>
</dbReference>
<dbReference type="Proteomes" id="UP000271468">
    <property type="component" value="Unassembled WGS sequence"/>
</dbReference>
<dbReference type="InterPro" id="IPR050397">
    <property type="entry name" value="Env_Response_Regulators"/>
</dbReference>
<dbReference type="InterPro" id="IPR014710">
    <property type="entry name" value="RmlC-like_jellyroll"/>
</dbReference>
<dbReference type="SUPFAM" id="SSF51206">
    <property type="entry name" value="cAMP-binding domain-like"/>
    <property type="match status" value="1"/>
</dbReference>
<dbReference type="PANTHER" id="PTHR24567">
    <property type="entry name" value="CRP FAMILY TRANSCRIPTIONAL REGULATORY PROTEIN"/>
    <property type="match status" value="1"/>
</dbReference>
<evidence type="ECO:0000313" key="3">
    <source>
        <dbReference type="Proteomes" id="UP000271468"/>
    </source>
</evidence>
<comment type="caution">
    <text evidence="2">The sequence shown here is derived from an EMBL/GenBank/DDBJ whole genome shotgun (WGS) entry which is preliminary data.</text>
</comment>
<reference evidence="2 3" key="1">
    <citation type="submission" date="2018-08" db="EMBL/GenBank/DDBJ databases">
        <title>Recombination of ecologically and evolutionarily significant loci maintains genetic cohesion in the Pseudomonas syringae species complex.</title>
        <authorList>
            <person name="Dillon M."/>
            <person name="Thakur S."/>
            <person name="Almeida R.N.D."/>
            <person name="Weir B.S."/>
            <person name="Guttman D.S."/>
        </authorList>
    </citation>
    <scope>NUCLEOTIDE SEQUENCE [LARGE SCALE GENOMIC DNA]</scope>
    <source>
        <strain evidence="2 3">ICMP 12341</strain>
    </source>
</reference>